<keyword evidence="2" id="KW-1185">Reference proteome</keyword>
<accession>A0A0P1B792</accession>
<dbReference type="RefSeq" id="XP_036263524.1">
    <property type="nucleotide sequence ID" value="XM_036407133.1"/>
</dbReference>
<dbReference type="EMBL" id="CCYD01000116">
    <property type="protein sequence ID" value="CEG50448.1"/>
    <property type="molecule type" value="Genomic_DNA"/>
</dbReference>
<evidence type="ECO:0000313" key="1">
    <source>
        <dbReference type="EMBL" id="CEG50448.1"/>
    </source>
</evidence>
<dbReference type="OrthoDB" id="76955at2759"/>
<name>A0A0P1B792_PLAHL</name>
<evidence type="ECO:0000313" key="2">
    <source>
        <dbReference type="Proteomes" id="UP000054928"/>
    </source>
</evidence>
<dbReference type="AlphaFoldDB" id="A0A0P1B792"/>
<protein>
    <submittedName>
        <fullName evidence="1">Uncharacterized protein</fullName>
    </submittedName>
</protein>
<organism evidence="1 2">
    <name type="scientific">Plasmopara halstedii</name>
    <name type="common">Downy mildew of sunflower</name>
    <dbReference type="NCBI Taxonomy" id="4781"/>
    <lineage>
        <taxon>Eukaryota</taxon>
        <taxon>Sar</taxon>
        <taxon>Stramenopiles</taxon>
        <taxon>Oomycota</taxon>
        <taxon>Peronosporomycetes</taxon>
        <taxon>Peronosporales</taxon>
        <taxon>Peronosporaceae</taxon>
        <taxon>Plasmopara</taxon>
    </lineage>
</organism>
<sequence>MLESLLHRFFKTDSSLNEVSTVSDKSGEQISQETVFTREADVEGWVFLAEERHLKSGSKPRSFADVVATGRL</sequence>
<dbReference type="Proteomes" id="UP000054928">
    <property type="component" value="Unassembled WGS sequence"/>
</dbReference>
<proteinExistence type="predicted"/>
<reference evidence="2" key="1">
    <citation type="submission" date="2014-09" db="EMBL/GenBank/DDBJ databases">
        <authorList>
            <person name="Sharma Rahul"/>
            <person name="Thines Marco"/>
        </authorList>
    </citation>
    <scope>NUCLEOTIDE SEQUENCE [LARGE SCALE GENOMIC DNA]</scope>
</reference>
<dbReference type="GeneID" id="59052901"/>